<dbReference type="RefSeq" id="WP_190450556.1">
    <property type="nucleotide sequence ID" value="NZ_JAMPLM010000002.1"/>
</dbReference>
<evidence type="ECO:0000313" key="3">
    <source>
        <dbReference type="Proteomes" id="UP001476950"/>
    </source>
</evidence>
<feature type="domain" description="Inorganic pyrophosphatase" evidence="1">
    <location>
        <begin position="32"/>
        <end position="144"/>
    </location>
</feature>
<protein>
    <recommendedName>
        <fullName evidence="1">Inorganic pyrophosphatase domain-containing protein</fullName>
    </recommendedName>
</protein>
<evidence type="ECO:0000259" key="1">
    <source>
        <dbReference type="Pfam" id="PF18823"/>
    </source>
</evidence>
<dbReference type="InterPro" id="IPR041595">
    <property type="entry name" value="Inorganic_Pase"/>
</dbReference>
<organism evidence="2 3">
    <name type="scientific">Stenomitos frigidus AS-A4</name>
    <dbReference type="NCBI Taxonomy" id="2933935"/>
    <lineage>
        <taxon>Bacteria</taxon>
        <taxon>Bacillati</taxon>
        <taxon>Cyanobacteriota</taxon>
        <taxon>Cyanophyceae</taxon>
        <taxon>Leptolyngbyales</taxon>
        <taxon>Leptolyngbyaceae</taxon>
        <taxon>Stenomitos</taxon>
    </lineage>
</organism>
<sequence length="146" mass="16392">MINHKKFGDTDSSFWSITPSEPKADAFPKYDRRVLIHGCTIGITHPVGSHRFPNGKPLIAAYGHLLGTSDRSRHSSSADIYLGNEPESTQLWKVTQTKPDGLFDEYKYFAHVKDAAQARALHRYHVGGDRSGQVEPADWSELKTNR</sequence>
<dbReference type="EMBL" id="JAMPLM010000002">
    <property type="protein sequence ID" value="MEP1057608.1"/>
    <property type="molecule type" value="Genomic_DNA"/>
</dbReference>
<comment type="caution">
    <text evidence="2">The sequence shown here is derived from an EMBL/GenBank/DDBJ whole genome shotgun (WGS) entry which is preliminary data.</text>
</comment>
<proteinExistence type="predicted"/>
<gene>
    <name evidence="2" type="ORF">NDI38_04100</name>
</gene>
<reference evidence="2 3" key="1">
    <citation type="submission" date="2022-04" db="EMBL/GenBank/DDBJ databases">
        <title>Positive selection, recombination, and allopatry shape intraspecific diversity of widespread and dominant cyanobacteria.</title>
        <authorList>
            <person name="Wei J."/>
            <person name="Shu W."/>
            <person name="Hu C."/>
        </authorList>
    </citation>
    <scope>NUCLEOTIDE SEQUENCE [LARGE SCALE GENOMIC DNA]</scope>
    <source>
        <strain evidence="2 3">AS-A4</strain>
    </source>
</reference>
<dbReference type="Proteomes" id="UP001476950">
    <property type="component" value="Unassembled WGS sequence"/>
</dbReference>
<keyword evidence="3" id="KW-1185">Reference proteome</keyword>
<dbReference type="Pfam" id="PF18823">
    <property type="entry name" value="InPase"/>
    <property type="match status" value="1"/>
</dbReference>
<evidence type="ECO:0000313" key="2">
    <source>
        <dbReference type="EMBL" id="MEP1057608.1"/>
    </source>
</evidence>
<accession>A0ABV0KEF3</accession>
<name>A0ABV0KEF3_9CYAN</name>